<dbReference type="Proteomes" id="UP000507470">
    <property type="component" value="Unassembled WGS sequence"/>
</dbReference>
<dbReference type="InterPro" id="IPR001810">
    <property type="entry name" value="F-box_dom"/>
</dbReference>
<dbReference type="SMART" id="SM00256">
    <property type="entry name" value="FBOX"/>
    <property type="match status" value="1"/>
</dbReference>
<evidence type="ECO:0000259" key="2">
    <source>
        <dbReference type="PROSITE" id="PS50181"/>
    </source>
</evidence>
<gene>
    <name evidence="3" type="ORF">MCOR_27824</name>
</gene>
<accession>A0A6J8CD06</accession>
<evidence type="ECO:0000313" key="4">
    <source>
        <dbReference type="Proteomes" id="UP000507470"/>
    </source>
</evidence>
<dbReference type="OrthoDB" id="423607at2759"/>
<dbReference type="SUPFAM" id="SSF52047">
    <property type="entry name" value="RNI-like"/>
    <property type="match status" value="2"/>
</dbReference>
<dbReference type="InterPro" id="IPR006553">
    <property type="entry name" value="Leu-rich_rpt_Cys-con_subtyp"/>
</dbReference>
<reference evidence="3 4" key="1">
    <citation type="submission" date="2020-06" db="EMBL/GenBank/DDBJ databases">
        <authorList>
            <person name="Li R."/>
            <person name="Bekaert M."/>
        </authorList>
    </citation>
    <scope>NUCLEOTIDE SEQUENCE [LARGE SCALE GENOMIC DNA]</scope>
    <source>
        <strain evidence="4">wild</strain>
    </source>
</reference>
<dbReference type="Pfam" id="PF25372">
    <property type="entry name" value="DUF7885"/>
    <property type="match status" value="1"/>
</dbReference>
<dbReference type="InterPro" id="IPR036047">
    <property type="entry name" value="F-box-like_dom_sf"/>
</dbReference>
<keyword evidence="1" id="KW-0833">Ubl conjugation pathway</keyword>
<protein>
    <submittedName>
        <fullName evidence="3">FBXL2_20</fullName>
    </submittedName>
</protein>
<dbReference type="Gene3D" id="3.80.10.10">
    <property type="entry name" value="Ribonuclease Inhibitor"/>
    <property type="match status" value="2"/>
</dbReference>
<dbReference type="InterPro" id="IPR032675">
    <property type="entry name" value="LRR_dom_sf"/>
</dbReference>
<dbReference type="GO" id="GO:0031146">
    <property type="term" value="P:SCF-dependent proteasomal ubiquitin-dependent protein catabolic process"/>
    <property type="evidence" value="ECO:0007669"/>
    <property type="project" value="TreeGrafter"/>
</dbReference>
<dbReference type="EMBL" id="CACVKT020005098">
    <property type="protein sequence ID" value="CAC5392924.1"/>
    <property type="molecule type" value="Genomic_DNA"/>
</dbReference>
<dbReference type="InterPro" id="IPR057207">
    <property type="entry name" value="FBXL15_LRR"/>
</dbReference>
<feature type="domain" description="F-box" evidence="2">
    <location>
        <begin position="95"/>
        <end position="142"/>
    </location>
</feature>
<dbReference type="Pfam" id="PF12937">
    <property type="entry name" value="F-box-like"/>
    <property type="match status" value="1"/>
</dbReference>
<dbReference type="GO" id="GO:0019005">
    <property type="term" value="C:SCF ubiquitin ligase complex"/>
    <property type="evidence" value="ECO:0007669"/>
    <property type="project" value="TreeGrafter"/>
</dbReference>
<dbReference type="SMART" id="SM00367">
    <property type="entry name" value="LRR_CC"/>
    <property type="match status" value="9"/>
</dbReference>
<dbReference type="PROSITE" id="PS50181">
    <property type="entry name" value="FBOX"/>
    <property type="match status" value="1"/>
</dbReference>
<proteinExistence type="predicted"/>
<dbReference type="Gene3D" id="1.20.1280.50">
    <property type="match status" value="1"/>
</dbReference>
<dbReference type="AlphaFoldDB" id="A0A6J8CD06"/>
<dbReference type="SUPFAM" id="SSF81383">
    <property type="entry name" value="F-box domain"/>
    <property type="match status" value="1"/>
</dbReference>
<evidence type="ECO:0000256" key="1">
    <source>
        <dbReference type="ARBA" id="ARBA00022786"/>
    </source>
</evidence>
<keyword evidence="4" id="KW-1185">Reference proteome</keyword>
<sequence length="881" mass="98183">MCVLLRKANKLVVQVFTLSVKQSSINQSFSRACITGGANLVLVDVSSDENTSIICNLPEEHLVLVDMSSAENTSIIRNLPEEHLVLVDMSSEEGTSIIHNLPEEVLLKIFSYLSQYELFVNVKNVCSLWKNYSLSSSLWKHIDVQKELADFNMFLSPSKSTLLLERIVEAISCHVVSLTLETDFYWKVYNTTQRCYEYIDKTCTFAFPKLHKLEMDMSSKYIYLTDFEKIAQLTNNLKMLKFICNDISVDITSPIDVCHLRSLEKLDLTVEIDEDDCDIQISNDNLQKLFQNVSNITHFKATYLNSDTIRTLLNNCPSLEGLTLCDCPDISQDAFESIPLLNNMKSLSINGTYINDNDLKAIAQNTPNLEHLSVQQSVYITDVGFSFVGIHCKKLKCLIIEKYAYSRGRNITNIGLEHIACGCPDLEVIVAKYCEGIDDNGVQSLAKNCRNLLSLKLSGCPGVTDTGIDDLSNRCRYLEHVNFNKCVKITHKSINRLIGKCLWLKTAKFNSCNFIYNLDFRSFTREQETNKQNTERDLKYRTTLNAHNMIQNIGQHSHIRKFSLKFCPNLDGDSIKQIADYCPDLQEVYLTGTHIVSDDAIHYLLQKCLSIRILDISGGSTLGTSKFTNTVLSSVGTHGKNIEKLIMCKNYNITKSGVLELLHASQRAITLSLTVTVVDNTCGILSLKDCQQILAEYGNTRATLQYPGDRSTYIACHSEVDLASQSEVDLACHSEADLACHSEVDLASQSEVDLACHSEVDLASHSEVDLASQSEVDLASHSEVDLASHSEVDLASHSEVDLASHSEVDLAFHSEVDLASQSEVDLACHSEVDLACHSEVDLASQSEVDLASQSEVDLACHSEVDLACHSEVDLASHSEVD</sequence>
<dbReference type="PANTHER" id="PTHR13318">
    <property type="entry name" value="PARTNER OF PAIRED, ISOFORM B-RELATED"/>
    <property type="match status" value="1"/>
</dbReference>
<name>A0A6J8CD06_MYTCO</name>
<evidence type="ECO:0000313" key="3">
    <source>
        <dbReference type="EMBL" id="CAC5392924.1"/>
    </source>
</evidence>
<organism evidence="3 4">
    <name type="scientific">Mytilus coruscus</name>
    <name type="common">Sea mussel</name>
    <dbReference type="NCBI Taxonomy" id="42192"/>
    <lineage>
        <taxon>Eukaryota</taxon>
        <taxon>Metazoa</taxon>
        <taxon>Spiralia</taxon>
        <taxon>Lophotrochozoa</taxon>
        <taxon>Mollusca</taxon>
        <taxon>Bivalvia</taxon>
        <taxon>Autobranchia</taxon>
        <taxon>Pteriomorphia</taxon>
        <taxon>Mytilida</taxon>
        <taxon>Mytiloidea</taxon>
        <taxon>Mytilidae</taxon>
        <taxon>Mytilinae</taxon>
        <taxon>Mytilus</taxon>
    </lineage>
</organism>